<dbReference type="AlphaFoldDB" id="A0A1J5RVM6"/>
<comment type="caution">
    <text evidence="1">The sequence shown here is derived from an EMBL/GenBank/DDBJ whole genome shotgun (WGS) entry which is preliminary data.</text>
</comment>
<name>A0A1J5RVM6_9ZZZZ</name>
<organism evidence="1">
    <name type="scientific">mine drainage metagenome</name>
    <dbReference type="NCBI Taxonomy" id="410659"/>
    <lineage>
        <taxon>unclassified sequences</taxon>
        <taxon>metagenomes</taxon>
        <taxon>ecological metagenomes</taxon>
    </lineage>
</organism>
<gene>
    <name evidence="1" type="ORF">GALL_259780</name>
</gene>
<proteinExistence type="predicted"/>
<protein>
    <submittedName>
        <fullName evidence="1">Uncharacterized protein</fullName>
    </submittedName>
</protein>
<evidence type="ECO:0000313" key="1">
    <source>
        <dbReference type="EMBL" id="OIQ92141.1"/>
    </source>
</evidence>
<reference evidence="1" key="1">
    <citation type="submission" date="2016-10" db="EMBL/GenBank/DDBJ databases">
        <title>Sequence of Gallionella enrichment culture.</title>
        <authorList>
            <person name="Poehlein A."/>
            <person name="Muehling M."/>
            <person name="Daniel R."/>
        </authorList>
    </citation>
    <scope>NUCLEOTIDE SEQUENCE</scope>
</reference>
<dbReference type="EMBL" id="MLJW01000240">
    <property type="protein sequence ID" value="OIQ92141.1"/>
    <property type="molecule type" value="Genomic_DNA"/>
</dbReference>
<accession>A0A1J5RVM6</accession>
<sequence>MPQAELGQGLDAQEEFFLAQVQLAWCQGRAFRVVAQQAPALVGVEPELVHGAGHVAQQHDAGMGAGVVQQRGGLLEKQGQVILDAGARHAVGHVAVQRAAAGVALDALAPLGAEPLARGLVEREFAARQHAHGLHRIQAALGVGVEGVDGLHGVAEQVHPQG</sequence>